<name>A0A6A4HWL9_9AGAR</name>
<dbReference type="AlphaFoldDB" id="A0A6A4HWL9"/>
<organism evidence="1 2">
    <name type="scientific">Gymnopus androsaceus JB14</name>
    <dbReference type="NCBI Taxonomy" id="1447944"/>
    <lineage>
        <taxon>Eukaryota</taxon>
        <taxon>Fungi</taxon>
        <taxon>Dikarya</taxon>
        <taxon>Basidiomycota</taxon>
        <taxon>Agaricomycotina</taxon>
        <taxon>Agaricomycetes</taxon>
        <taxon>Agaricomycetidae</taxon>
        <taxon>Agaricales</taxon>
        <taxon>Marasmiineae</taxon>
        <taxon>Omphalotaceae</taxon>
        <taxon>Gymnopus</taxon>
    </lineage>
</organism>
<dbReference type="InterPro" id="IPR032675">
    <property type="entry name" value="LRR_dom_sf"/>
</dbReference>
<dbReference type="Gene3D" id="3.80.10.10">
    <property type="entry name" value="Ribonuclease Inhibitor"/>
    <property type="match status" value="1"/>
</dbReference>
<proteinExistence type="predicted"/>
<gene>
    <name evidence="1" type="ORF">BT96DRAFT_1018266</name>
</gene>
<evidence type="ECO:0008006" key="3">
    <source>
        <dbReference type="Google" id="ProtNLM"/>
    </source>
</evidence>
<dbReference type="Proteomes" id="UP000799118">
    <property type="component" value="Unassembled WGS sequence"/>
</dbReference>
<reference evidence="1" key="1">
    <citation type="journal article" date="2019" name="Environ. Microbiol.">
        <title>Fungal ecological strategies reflected in gene transcription - a case study of two litter decomposers.</title>
        <authorList>
            <person name="Barbi F."/>
            <person name="Kohler A."/>
            <person name="Barry K."/>
            <person name="Baskaran P."/>
            <person name="Daum C."/>
            <person name="Fauchery L."/>
            <person name="Ihrmark K."/>
            <person name="Kuo A."/>
            <person name="LaButti K."/>
            <person name="Lipzen A."/>
            <person name="Morin E."/>
            <person name="Grigoriev I.V."/>
            <person name="Henrissat B."/>
            <person name="Lindahl B."/>
            <person name="Martin F."/>
        </authorList>
    </citation>
    <scope>NUCLEOTIDE SEQUENCE</scope>
    <source>
        <strain evidence="1">JB14</strain>
    </source>
</reference>
<sequence length="448" mass="50603">MARGRKRALKKCHIDRVPDEILLEIFRFSNTRTPREFERKTVSHFNIDSAVLSLVTARWPKVPSSVEAFVKLYLERSKDAALDICILFSEDCVFDNYSEVESEEEHDHNDDAEDSPARSSLPILSILLQHAHRWRTAVMQLPESVGGNTTFPSAFPSLEELDVRCMPENDAGMVWCPTFHAPLLRKLSVEKFCYGGKFGSSCLDYMSLTWITPDTVTTFLEEVSVQCIVEIFTVFTPYTNYGTAEVTSPLKALSITATGEDEDQGEALATLLTSLTLPNMEKLTLINESGESAFPVNGLLSMLDRSQSSLTKLTHLHFERCRFSDGDLLRILEKIPALTGFIFEEKEESLTGHFFQSLMGPSLKENNLMLMVPSLMRVVLKFHSRSIPFDELLSFIESRRQNDQLPNRVLRTAVITIPKASSQVLEALEDRLSKLRSDGVVEMKVNSY</sequence>
<protein>
    <recommendedName>
        <fullName evidence="3">F-box domain-containing protein</fullName>
    </recommendedName>
</protein>
<evidence type="ECO:0000313" key="2">
    <source>
        <dbReference type="Proteomes" id="UP000799118"/>
    </source>
</evidence>
<accession>A0A6A4HWL9</accession>
<dbReference type="SUPFAM" id="SSF52047">
    <property type="entry name" value="RNI-like"/>
    <property type="match status" value="1"/>
</dbReference>
<dbReference type="OrthoDB" id="3060319at2759"/>
<dbReference type="EMBL" id="ML769447">
    <property type="protein sequence ID" value="KAE9401317.1"/>
    <property type="molecule type" value="Genomic_DNA"/>
</dbReference>
<keyword evidence="2" id="KW-1185">Reference proteome</keyword>
<evidence type="ECO:0000313" key="1">
    <source>
        <dbReference type="EMBL" id="KAE9401317.1"/>
    </source>
</evidence>